<protein>
    <submittedName>
        <fullName evidence="1">Uncharacterized protein</fullName>
    </submittedName>
</protein>
<comment type="caution">
    <text evidence="1">The sequence shown here is derived from an EMBL/GenBank/DDBJ whole genome shotgun (WGS) entry which is preliminary data.</text>
</comment>
<reference evidence="1" key="1">
    <citation type="journal article" date="2021" name="bioRxiv">
        <title>Whole Genome Assembly and Annotation of Northern Wild Rice, Zizania palustris L., Supports a Whole Genome Duplication in the Zizania Genus.</title>
        <authorList>
            <person name="Haas M."/>
            <person name="Kono T."/>
            <person name="Macchietto M."/>
            <person name="Millas R."/>
            <person name="McGilp L."/>
            <person name="Shao M."/>
            <person name="Duquette J."/>
            <person name="Hirsch C.N."/>
            <person name="Kimball J."/>
        </authorList>
    </citation>
    <scope>NUCLEOTIDE SEQUENCE</scope>
    <source>
        <tissue evidence="1">Fresh leaf tissue</tissue>
    </source>
</reference>
<name>A0A8J5S7E4_ZIZPA</name>
<accession>A0A8J5S7E4</accession>
<dbReference type="Proteomes" id="UP000729402">
    <property type="component" value="Unassembled WGS sequence"/>
</dbReference>
<evidence type="ECO:0000313" key="1">
    <source>
        <dbReference type="EMBL" id="KAG8051369.1"/>
    </source>
</evidence>
<proteinExistence type="predicted"/>
<dbReference type="EMBL" id="JAAALK010000288">
    <property type="protein sequence ID" value="KAG8051369.1"/>
    <property type="molecule type" value="Genomic_DNA"/>
</dbReference>
<organism evidence="1 2">
    <name type="scientific">Zizania palustris</name>
    <name type="common">Northern wild rice</name>
    <dbReference type="NCBI Taxonomy" id="103762"/>
    <lineage>
        <taxon>Eukaryota</taxon>
        <taxon>Viridiplantae</taxon>
        <taxon>Streptophyta</taxon>
        <taxon>Embryophyta</taxon>
        <taxon>Tracheophyta</taxon>
        <taxon>Spermatophyta</taxon>
        <taxon>Magnoliopsida</taxon>
        <taxon>Liliopsida</taxon>
        <taxon>Poales</taxon>
        <taxon>Poaceae</taxon>
        <taxon>BOP clade</taxon>
        <taxon>Oryzoideae</taxon>
        <taxon>Oryzeae</taxon>
        <taxon>Zizaniinae</taxon>
        <taxon>Zizania</taxon>
    </lineage>
</organism>
<keyword evidence="2" id="KW-1185">Reference proteome</keyword>
<sequence>MSTAIACSLPVCHSCRLAPYIVPWASPHLPVPRPAWPRCPGTPASLCCDWHGSTTLVDAAPSPHALLPCLSTPRPTWPRPSPSYPHGPSAPIDVASRPVTLPPYAVNSAALAPRCPTSLCRERCGPSALVSATPIASRPTLPCLPTPRPVQPWCPVARLPSRRRGAVKAHHWWRRSTMSSLTS</sequence>
<reference evidence="1" key="2">
    <citation type="submission" date="2021-02" db="EMBL/GenBank/DDBJ databases">
        <authorList>
            <person name="Kimball J.A."/>
            <person name="Haas M.W."/>
            <person name="Macchietto M."/>
            <person name="Kono T."/>
            <person name="Duquette J."/>
            <person name="Shao M."/>
        </authorList>
    </citation>
    <scope>NUCLEOTIDE SEQUENCE</scope>
    <source>
        <tissue evidence="1">Fresh leaf tissue</tissue>
    </source>
</reference>
<dbReference type="AlphaFoldDB" id="A0A8J5S7E4"/>
<gene>
    <name evidence="1" type="ORF">GUJ93_ZPchr0001g32663</name>
</gene>
<evidence type="ECO:0000313" key="2">
    <source>
        <dbReference type="Proteomes" id="UP000729402"/>
    </source>
</evidence>